<sequence length="84" mass="9240">MKKYIIFAVSFLCAYTLLQILSGMLLTFTYTPNITEAWNESGTLAQKTIIGSSSSSFLISLVIALLAASIAYFFANKFRKADAK</sequence>
<reference evidence="2 3" key="1">
    <citation type="journal article" date="2007" name="Int. J. Syst. Evol. Microbiol.">
        <title>Oceanobacillus profundus sp. nov., isolated from a deep-sea sediment core.</title>
        <authorList>
            <person name="Kim Y.G."/>
            <person name="Choi D.H."/>
            <person name="Hyun S."/>
            <person name="Cho B.C."/>
        </authorList>
    </citation>
    <scope>NUCLEOTIDE SEQUENCE [LARGE SCALE GENOMIC DNA]</scope>
    <source>
        <strain evidence="2 3">DSM 18246</strain>
    </source>
</reference>
<keyword evidence="1" id="KW-1133">Transmembrane helix</keyword>
<name>A0A417YP53_9BACI</name>
<gene>
    <name evidence="2" type="ORF">D1B32_01615</name>
</gene>
<dbReference type="InterPro" id="IPR016174">
    <property type="entry name" value="Di-haem_cyt_TM"/>
</dbReference>
<keyword evidence="1" id="KW-0812">Transmembrane</keyword>
<evidence type="ECO:0000313" key="3">
    <source>
        <dbReference type="Proteomes" id="UP000285456"/>
    </source>
</evidence>
<accession>A0A417YP53</accession>
<dbReference type="AlphaFoldDB" id="A0A417YP53"/>
<dbReference type="Proteomes" id="UP000285456">
    <property type="component" value="Unassembled WGS sequence"/>
</dbReference>
<dbReference type="GO" id="GO:0016020">
    <property type="term" value="C:membrane"/>
    <property type="evidence" value="ECO:0007669"/>
    <property type="project" value="InterPro"/>
</dbReference>
<keyword evidence="1" id="KW-0472">Membrane</keyword>
<proteinExistence type="predicted"/>
<keyword evidence="3" id="KW-1185">Reference proteome</keyword>
<dbReference type="RefSeq" id="WP_118888463.1">
    <property type="nucleotide sequence ID" value="NZ_PHUT01000001.1"/>
</dbReference>
<comment type="caution">
    <text evidence="2">The sequence shown here is derived from an EMBL/GenBank/DDBJ whole genome shotgun (WGS) entry which is preliminary data.</text>
</comment>
<evidence type="ECO:0000256" key="1">
    <source>
        <dbReference type="SAM" id="Phobius"/>
    </source>
</evidence>
<protein>
    <submittedName>
        <fullName evidence="2">Uncharacterized protein</fullName>
    </submittedName>
</protein>
<organism evidence="2 3">
    <name type="scientific">Oceanobacillus profundus</name>
    <dbReference type="NCBI Taxonomy" id="372463"/>
    <lineage>
        <taxon>Bacteria</taxon>
        <taxon>Bacillati</taxon>
        <taxon>Bacillota</taxon>
        <taxon>Bacilli</taxon>
        <taxon>Bacillales</taxon>
        <taxon>Bacillaceae</taxon>
        <taxon>Oceanobacillus</taxon>
    </lineage>
</organism>
<feature type="transmembrane region" description="Helical" evidence="1">
    <location>
        <begin position="7"/>
        <end position="29"/>
    </location>
</feature>
<evidence type="ECO:0000313" key="2">
    <source>
        <dbReference type="EMBL" id="RHW35343.1"/>
    </source>
</evidence>
<dbReference type="SUPFAM" id="SSF81342">
    <property type="entry name" value="Transmembrane di-heme cytochromes"/>
    <property type="match status" value="1"/>
</dbReference>
<feature type="transmembrane region" description="Helical" evidence="1">
    <location>
        <begin position="49"/>
        <end position="75"/>
    </location>
</feature>
<dbReference type="EMBL" id="QWEH01000001">
    <property type="protein sequence ID" value="RHW35343.1"/>
    <property type="molecule type" value="Genomic_DNA"/>
</dbReference>
<dbReference type="OrthoDB" id="2454526at2"/>
<dbReference type="GO" id="GO:0022904">
    <property type="term" value="P:respiratory electron transport chain"/>
    <property type="evidence" value="ECO:0007669"/>
    <property type="project" value="InterPro"/>
</dbReference>